<organism evidence="3 4">
    <name type="scientific">Penicillium egyptiacum</name>
    <dbReference type="NCBI Taxonomy" id="1303716"/>
    <lineage>
        <taxon>Eukaryota</taxon>
        <taxon>Fungi</taxon>
        <taxon>Dikarya</taxon>
        <taxon>Ascomycota</taxon>
        <taxon>Pezizomycotina</taxon>
        <taxon>Eurotiomycetes</taxon>
        <taxon>Eurotiomycetidae</taxon>
        <taxon>Eurotiales</taxon>
        <taxon>Aspergillaceae</taxon>
        <taxon>Penicillium</taxon>
    </lineage>
</organism>
<accession>A0A9W4PA74</accession>
<dbReference type="PANTHER" id="PTHR43775">
    <property type="entry name" value="FATTY ACID SYNTHASE"/>
    <property type="match status" value="1"/>
</dbReference>
<comment type="caution">
    <text evidence="3">The sequence shown here is derived from an EMBL/GenBank/DDBJ whole genome shotgun (WGS) entry which is preliminary data.</text>
</comment>
<reference evidence="3" key="1">
    <citation type="submission" date="2021-07" db="EMBL/GenBank/DDBJ databases">
        <authorList>
            <person name="Branca A.L. A."/>
        </authorList>
    </citation>
    <scope>NUCLEOTIDE SEQUENCE</scope>
</reference>
<sequence>MSSLNHDLPTQDNGALNGLSQASLHSNGTSQTDEVSPTPESHSDLEGNESSSDSPIAICGMALRLPGGLASPQEFWDFLVAKGDARGRVPKSRYNISAYHSTSGRPGTIATEYGYFLDESVKLGSLDASRFSLIVPNLSLRTPSSV</sequence>
<dbReference type="Gene3D" id="3.40.47.10">
    <property type="match status" value="1"/>
</dbReference>
<name>A0A9W4PA74_9EURO</name>
<dbReference type="GO" id="GO:0004312">
    <property type="term" value="F:fatty acid synthase activity"/>
    <property type="evidence" value="ECO:0007669"/>
    <property type="project" value="TreeGrafter"/>
</dbReference>
<dbReference type="OrthoDB" id="329835at2759"/>
<dbReference type="PANTHER" id="PTHR43775:SF28">
    <property type="entry name" value="SYNTHASE, PUTATIVE-RELATED"/>
    <property type="match status" value="1"/>
</dbReference>
<evidence type="ECO:0000259" key="2">
    <source>
        <dbReference type="Pfam" id="PF00109"/>
    </source>
</evidence>
<evidence type="ECO:0000313" key="4">
    <source>
        <dbReference type="Proteomes" id="UP001154252"/>
    </source>
</evidence>
<evidence type="ECO:0000256" key="1">
    <source>
        <dbReference type="SAM" id="MobiDB-lite"/>
    </source>
</evidence>
<dbReference type="InterPro" id="IPR050091">
    <property type="entry name" value="PKS_NRPS_Biosynth_Enz"/>
</dbReference>
<dbReference type="InterPro" id="IPR016039">
    <property type="entry name" value="Thiolase-like"/>
</dbReference>
<dbReference type="GO" id="GO:0044550">
    <property type="term" value="P:secondary metabolite biosynthetic process"/>
    <property type="evidence" value="ECO:0007669"/>
    <property type="project" value="TreeGrafter"/>
</dbReference>
<dbReference type="SUPFAM" id="SSF53901">
    <property type="entry name" value="Thiolase-like"/>
    <property type="match status" value="1"/>
</dbReference>
<keyword evidence="4" id="KW-1185">Reference proteome</keyword>
<dbReference type="AlphaFoldDB" id="A0A9W4PA74"/>
<feature type="region of interest" description="Disordered" evidence="1">
    <location>
        <begin position="1"/>
        <end position="53"/>
    </location>
</feature>
<dbReference type="Pfam" id="PF00109">
    <property type="entry name" value="ketoacyl-synt"/>
    <property type="match status" value="1"/>
</dbReference>
<evidence type="ECO:0000313" key="3">
    <source>
        <dbReference type="EMBL" id="CAG8908185.1"/>
    </source>
</evidence>
<dbReference type="GO" id="GO:0006633">
    <property type="term" value="P:fatty acid biosynthetic process"/>
    <property type="evidence" value="ECO:0007669"/>
    <property type="project" value="TreeGrafter"/>
</dbReference>
<feature type="domain" description="Beta-ketoacyl synthase-like N-terminal" evidence="2">
    <location>
        <begin position="54"/>
        <end position="120"/>
    </location>
</feature>
<dbReference type="InterPro" id="IPR014030">
    <property type="entry name" value="Ketoacyl_synth_N"/>
</dbReference>
<dbReference type="Proteomes" id="UP001154252">
    <property type="component" value="Unassembled WGS sequence"/>
</dbReference>
<dbReference type="EMBL" id="CAJVRC010000892">
    <property type="protein sequence ID" value="CAG8908185.1"/>
    <property type="molecule type" value="Genomic_DNA"/>
</dbReference>
<protein>
    <recommendedName>
        <fullName evidence="2">Beta-ketoacyl synthase-like N-terminal domain-containing protein</fullName>
    </recommendedName>
</protein>
<feature type="compositionally biased region" description="Polar residues" evidence="1">
    <location>
        <begin position="1"/>
        <end position="40"/>
    </location>
</feature>
<proteinExistence type="predicted"/>
<gene>
    <name evidence="3" type="ORF">PEGY_LOCUS9060</name>
</gene>